<evidence type="ECO:0000313" key="2">
    <source>
        <dbReference type="Proteomes" id="UP001201463"/>
    </source>
</evidence>
<protein>
    <recommendedName>
        <fullName evidence="3">Ribbon-helix-helix protein, copG family</fullName>
    </recommendedName>
</protein>
<dbReference type="Proteomes" id="UP001201463">
    <property type="component" value="Unassembled WGS sequence"/>
</dbReference>
<accession>A0ABS8XP79</accession>
<proteinExistence type="predicted"/>
<evidence type="ECO:0000313" key="1">
    <source>
        <dbReference type="EMBL" id="MCE4540717.1"/>
    </source>
</evidence>
<reference evidence="1 2" key="1">
    <citation type="submission" date="2021-12" db="EMBL/GenBank/DDBJ databases">
        <title>Genome seq of p7.</title>
        <authorList>
            <person name="Seo T."/>
        </authorList>
    </citation>
    <scope>NUCLEOTIDE SEQUENCE [LARGE SCALE GENOMIC DNA]</scope>
    <source>
        <strain evidence="1 2">P7</strain>
    </source>
</reference>
<name>A0ABS8XP79_9BURK</name>
<evidence type="ECO:0008006" key="3">
    <source>
        <dbReference type="Google" id="ProtNLM"/>
    </source>
</evidence>
<keyword evidence="2" id="KW-1185">Reference proteome</keyword>
<dbReference type="EMBL" id="JAJTWT010000022">
    <property type="protein sequence ID" value="MCE4540717.1"/>
    <property type="molecule type" value="Genomic_DNA"/>
</dbReference>
<comment type="caution">
    <text evidence="1">The sequence shown here is derived from an EMBL/GenBank/DDBJ whole genome shotgun (WGS) entry which is preliminary data.</text>
</comment>
<gene>
    <name evidence="1" type="ORF">LXT12_26145</name>
</gene>
<sequence>MQTGPVPAFEVQLDLLEAPSRPASQELGREPADRRDRLTVDLGRLGPALRLLARQQRTNVSALIRRALRPLLEGEAVARDSALPRPAETGRMARVNLKLPYADAMALARRAEAGDMSRSELVRSLLAGLPPAVVAPDHAEAVRALIASNDRMAVLAADLRDFVRLLSRAAAARPELAAYRARIASLEQDVRSHLKQASLLAAELRPHGRRRG</sequence>
<dbReference type="RefSeq" id="WP_233395394.1">
    <property type="nucleotide sequence ID" value="NZ_JAJTWT010000022.1"/>
</dbReference>
<organism evidence="1 2">
    <name type="scientific">Pelomonas caseinilytica</name>
    <dbReference type="NCBI Taxonomy" id="2906763"/>
    <lineage>
        <taxon>Bacteria</taxon>
        <taxon>Pseudomonadati</taxon>
        <taxon>Pseudomonadota</taxon>
        <taxon>Betaproteobacteria</taxon>
        <taxon>Burkholderiales</taxon>
        <taxon>Sphaerotilaceae</taxon>
        <taxon>Roseateles</taxon>
    </lineage>
</organism>